<dbReference type="SUPFAM" id="SSF81383">
    <property type="entry name" value="F-box domain"/>
    <property type="match status" value="1"/>
</dbReference>
<dbReference type="Proteomes" id="UP000186601">
    <property type="component" value="Unassembled WGS sequence"/>
</dbReference>
<reference evidence="1 2" key="1">
    <citation type="submission" date="2018-02" db="EMBL/GenBank/DDBJ databases">
        <title>Genome sequence of the basidiomycete white-rot fungus Phlebia centrifuga.</title>
        <authorList>
            <person name="Granchi Z."/>
            <person name="Peng M."/>
            <person name="de Vries R.P."/>
            <person name="Hilden K."/>
            <person name="Makela M.R."/>
            <person name="Grigoriev I."/>
            <person name="Riley R."/>
        </authorList>
    </citation>
    <scope>NUCLEOTIDE SEQUENCE [LARGE SCALE GENOMIC DNA]</scope>
    <source>
        <strain evidence="1 2">FBCC195</strain>
    </source>
</reference>
<sequence length="395" mass="44598">MEHQQSTLPSTRVPPELCDHIIDFLGDDKRALSICSSVCKGWASRARFWQFRSVQLSADRATRLERLLRRNPQLGSLIRHVFLNLTKKPTLRAKNWIEETLRPLAVNLSAVNRLDLDAFPVSRKTLDILCMHFSSVEYLGIFRCLFEGHNALFGLCSSLPLLQELQLHDPMIADGNWPPTPVQEIANPNLSVVRFTKRTYRDPFFQPLVKWLLSGDFHSALRTFEIIDLEKSDIASMQEFLNAVGPTLQTLYIGPSDLGDSPPSDVMKALDLTPCTGLLELGIWDIRLHLSEVELGLTDWSLDWVICLLKQVRSPLLQHVQFYIHAGGVDYGHLSNLNWAGVAQALSDPHFGPPCRVTFTIVKARGNKKELADHVKPLFGALKGRIHWHVLCYGG</sequence>
<comment type="caution">
    <text evidence="1">The sequence shown here is derived from an EMBL/GenBank/DDBJ whole genome shotgun (WGS) entry which is preliminary data.</text>
</comment>
<dbReference type="InterPro" id="IPR036047">
    <property type="entry name" value="F-box-like_dom_sf"/>
</dbReference>
<dbReference type="OrthoDB" id="2724825at2759"/>
<gene>
    <name evidence="1" type="ORF">PHLCEN_2v4240</name>
</gene>
<dbReference type="EMBL" id="MLYV02000429">
    <property type="protein sequence ID" value="PSR98920.1"/>
    <property type="molecule type" value="Genomic_DNA"/>
</dbReference>
<organism evidence="1 2">
    <name type="scientific">Hermanssonia centrifuga</name>
    <dbReference type="NCBI Taxonomy" id="98765"/>
    <lineage>
        <taxon>Eukaryota</taxon>
        <taxon>Fungi</taxon>
        <taxon>Dikarya</taxon>
        <taxon>Basidiomycota</taxon>
        <taxon>Agaricomycotina</taxon>
        <taxon>Agaricomycetes</taxon>
        <taxon>Polyporales</taxon>
        <taxon>Meruliaceae</taxon>
        <taxon>Hermanssonia</taxon>
    </lineage>
</organism>
<evidence type="ECO:0000313" key="1">
    <source>
        <dbReference type="EMBL" id="PSR98920.1"/>
    </source>
</evidence>
<dbReference type="InterPro" id="IPR032675">
    <property type="entry name" value="LRR_dom_sf"/>
</dbReference>
<name>A0A2R6PYT4_9APHY</name>
<dbReference type="SUPFAM" id="SSF52047">
    <property type="entry name" value="RNI-like"/>
    <property type="match status" value="1"/>
</dbReference>
<dbReference type="STRING" id="98765.A0A2R6PYT4"/>
<accession>A0A2R6PYT4</accession>
<evidence type="ECO:0000313" key="2">
    <source>
        <dbReference type="Proteomes" id="UP000186601"/>
    </source>
</evidence>
<proteinExistence type="predicted"/>
<evidence type="ECO:0008006" key="3">
    <source>
        <dbReference type="Google" id="ProtNLM"/>
    </source>
</evidence>
<dbReference type="AlphaFoldDB" id="A0A2R6PYT4"/>
<dbReference type="Gene3D" id="3.80.10.10">
    <property type="entry name" value="Ribonuclease Inhibitor"/>
    <property type="match status" value="1"/>
</dbReference>
<keyword evidence="2" id="KW-1185">Reference proteome</keyword>
<protein>
    <recommendedName>
        <fullName evidence="3">F-box domain-containing protein</fullName>
    </recommendedName>
</protein>